<keyword evidence="2" id="KW-1185">Reference proteome</keyword>
<dbReference type="eggNOG" id="ENOG5032RCN">
    <property type="taxonomic scope" value="Bacteria"/>
</dbReference>
<organism evidence="1 2">
    <name type="scientific">Saccharicrinis fermentans DSM 9555 = JCM 21142</name>
    <dbReference type="NCBI Taxonomy" id="869213"/>
    <lineage>
        <taxon>Bacteria</taxon>
        <taxon>Pseudomonadati</taxon>
        <taxon>Bacteroidota</taxon>
        <taxon>Bacteroidia</taxon>
        <taxon>Marinilabiliales</taxon>
        <taxon>Marinilabiliaceae</taxon>
        <taxon>Saccharicrinis</taxon>
    </lineage>
</organism>
<dbReference type="PROSITE" id="PS51257">
    <property type="entry name" value="PROKAR_LIPOPROTEIN"/>
    <property type="match status" value="1"/>
</dbReference>
<dbReference type="SUPFAM" id="SSF48452">
    <property type="entry name" value="TPR-like"/>
    <property type="match status" value="1"/>
</dbReference>
<dbReference type="AlphaFoldDB" id="W7XV82"/>
<dbReference type="Proteomes" id="UP000019402">
    <property type="component" value="Unassembled WGS sequence"/>
</dbReference>
<comment type="caution">
    <text evidence="1">The sequence shown here is derived from an EMBL/GenBank/DDBJ whole genome shotgun (WGS) entry which is preliminary data.</text>
</comment>
<dbReference type="Gene3D" id="1.25.40.390">
    <property type="match status" value="1"/>
</dbReference>
<dbReference type="EMBL" id="BAMD01000004">
    <property type="protein sequence ID" value="GAF01990.1"/>
    <property type="molecule type" value="Genomic_DNA"/>
</dbReference>
<proteinExistence type="predicted"/>
<gene>
    <name evidence="1" type="ORF">JCM21142_1614</name>
</gene>
<sequence>MIMKKYILILYGFLIASCALISCDDMLDVDPEEVLLTEDYLGDDKIEARSALFGVLSQMQDAVEQYVVLGELRADLMDVATGAKDELRKINLHDISENNSYVNPTNLFSIVNNCNFALQGMDTVAYENELLPYYVSILRVRTWAQFQILTNYGKLPYMLEPVESTEDLNDEYPVLTFNQGLDSLINNLLPYSNIETVSDIGVSAEIPKNDLLLGDLYLWSGDYIMAATYYKQFLDYYVNAGGGLYNLTQTYGIEYSGKNGNYSVSTNNWINIFEEETPGSYEYISLTKYDDDYRQYNTAYETLVTEVKASIASVSNWSVQYKYYEDLAFEQGDNRVLGSYDEEGDETWIKKYQYDYFMYTRAAHVYLKYAEAINAAGYPAHALAVINNGVFDDSVTVGATRFIGNAQDFLNFDQSKYVTTSSGGLQTGGNLGIRGRVGMAPRAIEGNGSLTLADSINQVRSIILEEAALETAFEGNRYGDLVRASRNFSDASIIAKAVASKFTASGDAGTAAMLEQKLSDPENWFLPFSIPDNFVLVTPDAEE</sequence>
<protein>
    <submittedName>
        <fullName evidence="1">SusD family protein</fullName>
    </submittedName>
</protein>
<evidence type="ECO:0000313" key="1">
    <source>
        <dbReference type="EMBL" id="GAF01990.1"/>
    </source>
</evidence>
<reference evidence="1 2" key="1">
    <citation type="journal article" date="2014" name="Genome Announc.">
        <title>Draft Genome Sequence of Cytophaga fermentans JCM 21142T, a Facultative Anaerobe Isolated from Marine Mud.</title>
        <authorList>
            <person name="Starns D."/>
            <person name="Oshima K."/>
            <person name="Suda W."/>
            <person name="Iino T."/>
            <person name="Yuki M."/>
            <person name="Inoue J."/>
            <person name="Kitamura K."/>
            <person name="Iida T."/>
            <person name="Darby A."/>
            <person name="Hattori M."/>
            <person name="Ohkuma M."/>
        </authorList>
    </citation>
    <scope>NUCLEOTIDE SEQUENCE [LARGE SCALE GENOMIC DNA]</scope>
    <source>
        <strain evidence="1 2">JCM 21142</strain>
    </source>
</reference>
<dbReference type="STRING" id="869213.GCA_000517085_01494"/>
<accession>W7XV82</accession>
<dbReference type="InterPro" id="IPR011990">
    <property type="entry name" value="TPR-like_helical_dom_sf"/>
</dbReference>
<evidence type="ECO:0000313" key="2">
    <source>
        <dbReference type="Proteomes" id="UP000019402"/>
    </source>
</evidence>
<name>W7XV82_9BACT</name>